<name>A0AAV3NP76_LITER</name>
<evidence type="ECO:0000256" key="1">
    <source>
        <dbReference type="SAM" id="MobiDB-lite"/>
    </source>
</evidence>
<feature type="region of interest" description="Disordered" evidence="1">
    <location>
        <begin position="23"/>
        <end position="50"/>
    </location>
</feature>
<feature type="compositionally biased region" description="Low complexity" evidence="1">
    <location>
        <begin position="24"/>
        <end position="37"/>
    </location>
</feature>
<dbReference type="AlphaFoldDB" id="A0AAV3NP76"/>
<evidence type="ECO:0000313" key="3">
    <source>
        <dbReference type="Proteomes" id="UP001454036"/>
    </source>
</evidence>
<feature type="compositionally biased region" description="Polar residues" evidence="1">
    <location>
        <begin position="39"/>
        <end position="48"/>
    </location>
</feature>
<dbReference type="Proteomes" id="UP001454036">
    <property type="component" value="Unassembled WGS sequence"/>
</dbReference>
<accession>A0AAV3NP76</accession>
<gene>
    <name evidence="2" type="ORF">LIER_35318</name>
</gene>
<reference evidence="2 3" key="1">
    <citation type="submission" date="2024-01" db="EMBL/GenBank/DDBJ databases">
        <title>The complete chloroplast genome sequence of Lithospermum erythrorhizon: insights into the phylogenetic relationship among Boraginaceae species and the maternal lineages of purple gromwells.</title>
        <authorList>
            <person name="Okada T."/>
            <person name="Watanabe K."/>
        </authorList>
    </citation>
    <scope>NUCLEOTIDE SEQUENCE [LARGE SCALE GENOMIC DNA]</scope>
</reference>
<organism evidence="2 3">
    <name type="scientific">Lithospermum erythrorhizon</name>
    <name type="common">Purple gromwell</name>
    <name type="synonym">Lithospermum officinale var. erythrorhizon</name>
    <dbReference type="NCBI Taxonomy" id="34254"/>
    <lineage>
        <taxon>Eukaryota</taxon>
        <taxon>Viridiplantae</taxon>
        <taxon>Streptophyta</taxon>
        <taxon>Embryophyta</taxon>
        <taxon>Tracheophyta</taxon>
        <taxon>Spermatophyta</taxon>
        <taxon>Magnoliopsida</taxon>
        <taxon>eudicotyledons</taxon>
        <taxon>Gunneridae</taxon>
        <taxon>Pentapetalae</taxon>
        <taxon>asterids</taxon>
        <taxon>lamiids</taxon>
        <taxon>Boraginales</taxon>
        <taxon>Boraginaceae</taxon>
        <taxon>Boraginoideae</taxon>
        <taxon>Lithospermeae</taxon>
        <taxon>Lithospermum</taxon>
    </lineage>
</organism>
<keyword evidence="3" id="KW-1185">Reference proteome</keyword>
<evidence type="ECO:0000313" key="2">
    <source>
        <dbReference type="EMBL" id="GAA0141019.1"/>
    </source>
</evidence>
<sequence length="165" mass="18753">MESQSYFMSRDVVFYETEFPYAFSSPKTPSTSTTLSPGNVVSDSNSDGSELDYDDDVGPSVLTHEGESGSHNILLRLYKLRLLLLRLWGWSSSLLRALMKPWLACMMLHPLEVVQGSRGVLVVFLKEWWKWDEVNALAYRGLSFKIMLLILFKNKSVLTVLLLAL</sequence>
<protein>
    <submittedName>
        <fullName evidence="2">Uncharacterized protein</fullName>
    </submittedName>
</protein>
<proteinExistence type="predicted"/>
<comment type="caution">
    <text evidence="2">The sequence shown here is derived from an EMBL/GenBank/DDBJ whole genome shotgun (WGS) entry which is preliminary data.</text>
</comment>
<dbReference type="EMBL" id="BAABME010015407">
    <property type="protein sequence ID" value="GAA0141019.1"/>
    <property type="molecule type" value="Genomic_DNA"/>
</dbReference>